<gene>
    <name evidence="1" type="ORF">OXD698_LOCUS42692</name>
</gene>
<dbReference type="Proteomes" id="UP000663844">
    <property type="component" value="Unassembled WGS sequence"/>
</dbReference>
<sequence length="299" mass="35019">MIKQSIDKFPNATKLTFCKYFEVPRDFNVVDLNHIFPLQKITRLSIKCHRFFFEKLIRLLQFTSNVHTLKLDSILLFRNNSNSIQQNPLTQLVSKTNMITKVTISKKITLEKIQLLTAVFPRMDNLTINLFKQDLEPIAHFLWSKPNNNTRYLSSLCITKQRNDLMITLKNLIESKRLLRDYILKLINRNLYLWCQAPTPAVNRYLPQSLIDYPQETTRTASDTVLTGTRVLYLQYSRQPHQILTDFRSFYYDTALSLTILQLMALLEFADTCKILFDSDIPYTPLPVTIDVTKKLDSL</sequence>
<dbReference type="SUPFAM" id="SSF51556">
    <property type="entry name" value="Metallo-dependent hydrolases"/>
    <property type="match status" value="1"/>
</dbReference>
<dbReference type="AlphaFoldDB" id="A0A820DRJ7"/>
<evidence type="ECO:0000313" key="1">
    <source>
        <dbReference type="EMBL" id="CAF4236593.1"/>
    </source>
</evidence>
<protein>
    <submittedName>
        <fullName evidence="1">Uncharacterized protein</fullName>
    </submittedName>
</protein>
<proteinExistence type="predicted"/>
<dbReference type="InterPro" id="IPR032466">
    <property type="entry name" value="Metal_Hydrolase"/>
</dbReference>
<organism evidence="1 2">
    <name type="scientific">Adineta steineri</name>
    <dbReference type="NCBI Taxonomy" id="433720"/>
    <lineage>
        <taxon>Eukaryota</taxon>
        <taxon>Metazoa</taxon>
        <taxon>Spiralia</taxon>
        <taxon>Gnathifera</taxon>
        <taxon>Rotifera</taxon>
        <taxon>Eurotatoria</taxon>
        <taxon>Bdelloidea</taxon>
        <taxon>Adinetida</taxon>
        <taxon>Adinetidae</taxon>
        <taxon>Adineta</taxon>
    </lineage>
</organism>
<dbReference type="EMBL" id="CAJOAZ010011403">
    <property type="protein sequence ID" value="CAF4236593.1"/>
    <property type="molecule type" value="Genomic_DNA"/>
</dbReference>
<comment type="caution">
    <text evidence="1">The sequence shown here is derived from an EMBL/GenBank/DDBJ whole genome shotgun (WGS) entry which is preliminary data.</text>
</comment>
<accession>A0A820DRJ7</accession>
<evidence type="ECO:0000313" key="2">
    <source>
        <dbReference type="Proteomes" id="UP000663844"/>
    </source>
</evidence>
<name>A0A820DRJ7_9BILA</name>
<reference evidence="1" key="1">
    <citation type="submission" date="2021-02" db="EMBL/GenBank/DDBJ databases">
        <authorList>
            <person name="Nowell W R."/>
        </authorList>
    </citation>
    <scope>NUCLEOTIDE SEQUENCE</scope>
</reference>